<sequence>MPPVGSQGARRLPWSASPRRGASHPTIGNPPTLDIPRHGAAGPRASGPQPHQQSWRTEPMRRGMGNAPRPAARGHAVYPGAPPPHHGAAPPAMGQPGPGRAVVGLINSRAERNQYGGEWGMPPVGSKGARLPWSASPRRWASHPTIGNPPAMDIPPHWTSPAMGQPGPGRVVLSLINSRGEQNQCGGEWGIPHDRHGGHAVYPGAPHPHHGASPRMGQPGPGRLVAGMGHAPGREHAPTLEPLIQLEIDHYGVTSYLSGSPRYR</sequence>
<organism evidence="2 3">
    <name type="scientific">Symbiobacterium terraclitae</name>
    <dbReference type="NCBI Taxonomy" id="557451"/>
    <lineage>
        <taxon>Bacteria</taxon>
        <taxon>Bacillati</taxon>
        <taxon>Bacillota</taxon>
        <taxon>Clostridia</taxon>
        <taxon>Eubacteriales</taxon>
        <taxon>Symbiobacteriaceae</taxon>
        <taxon>Symbiobacterium</taxon>
    </lineage>
</organism>
<evidence type="ECO:0000313" key="2">
    <source>
        <dbReference type="EMBL" id="MBP2018230.1"/>
    </source>
</evidence>
<evidence type="ECO:0000256" key="1">
    <source>
        <dbReference type="SAM" id="MobiDB-lite"/>
    </source>
</evidence>
<accession>A0ABS4JRS3</accession>
<reference evidence="2 3" key="1">
    <citation type="submission" date="2021-03" db="EMBL/GenBank/DDBJ databases">
        <title>Genomic Encyclopedia of Type Strains, Phase IV (KMG-IV): sequencing the most valuable type-strain genomes for metagenomic binning, comparative biology and taxonomic classification.</title>
        <authorList>
            <person name="Goeker M."/>
        </authorList>
    </citation>
    <scope>NUCLEOTIDE SEQUENCE [LARGE SCALE GENOMIC DNA]</scope>
    <source>
        <strain evidence="2 3">DSM 27138</strain>
    </source>
</reference>
<name>A0ABS4JRS3_9FIRM</name>
<dbReference type="Proteomes" id="UP001519289">
    <property type="component" value="Unassembled WGS sequence"/>
</dbReference>
<gene>
    <name evidence="2" type="ORF">J2Z79_001631</name>
</gene>
<feature type="region of interest" description="Disordered" evidence="1">
    <location>
        <begin position="1"/>
        <end position="99"/>
    </location>
</feature>
<proteinExistence type="predicted"/>
<keyword evidence="3" id="KW-1185">Reference proteome</keyword>
<comment type="caution">
    <text evidence="2">The sequence shown here is derived from an EMBL/GenBank/DDBJ whole genome shotgun (WGS) entry which is preliminary data.</text>
</comment>
<feature type="compositionally biased region" description="Low complexity" evidence="1">
    <location>
        <begin position="86"/>
        <end position="99"/>
    </location>
</feature>
<evidence type="ECO:0000313" key="3">
    <source>
        <dbReference type="Proteomes" id="UP001519289"/>
    </source>
</evidence>
<dbReference type="EMBL" id="JAGGLG010000011">
    <property type="protein sequence ID" value="MBP2018230.1"/>
    <property type="molecule type" value="Genomic_DNA"/>
</dbReference>
<protein>
    <submittedName>
        <fullName evidence="2">Uncharacterized protein</fullName>
    </submittedName>
</protein>